<comment type="catalytic activity">
    <reaction evidence="2 4">
        <text>L-methionyl-[protein] + [thioredoxin]-disulfide + H2O = L-methionyl-(S)-S-oxide-[protein] + [thioredoxin]-dithiol</text>
        <dbReference type="Rhea" id="RHEA:14217"/>
        <dbReference type="Rhea" id="RHEA-COMP:10698"/>
        <dbReference type="Rhea" id="RHEA-COMP:10700"/>
        <dbReference type="Rhea" id="RHEA-COMP:12313"/>
        <dbReference type="Rhea" id="RHEA-COMP:12315"/>
        <dbReference type="ChEBI" id="CHEBI:15377"/>
        <dbReference type="ChEBI" id="CHEBI:16044"/>
        <dbReference type="ChEBI" id="CHEBI:29950"/>
        <dbReference type="ChEBI" id="CHEBI:44120"/>
        <dbReference type="ChEBI" id="CHEBI:50058"/>
        <dbReference type="EC" id="1.8.4.11"/>
    </reaction>
</comment>
<dbReference type="GO" id="GO:0033744">
    <property type="term" value="F:L-methionine:thioredoxin-disulfide S-oxidoreductase activity"/>
    <property type="evidence" value="ECO:0007669"/>
    <property type="project" value="RHEA"/>
</dbReference>
<evidence type="ECO:0000256" key="3">
    <source>
        <dbReference type="ARBA" id="ARBA00048782"/>
    </source>
</evidence>
<evidence type="ECO:0000256" key="1">
    <source>
        <dbReference type="ARBA" id="ARBA00023002"/>
    </source>
</evidence>
<dbReference type="AlphaFoldDB" id="A0A3M8QU20"/>
<dbReference type="NCBIfam" id="TIGR00401">
    <property type="entry name" value="msrA"/>
    <property type="match status" value="1"/>
</dbReference>
<dbReference type="PANTHER" id="PTHR43774">
    <property type="entry name" value="PEPTIDE METHIONINE SULFOXIDE REDUCTASE"/>
    <property type="match status" value="1"/>
</dbReference>
<comment type="caution">
    <text evidence="6">The sequence shown here is derived from an EMBL/GenBank/DDBJ whole genome shotgun (WGS) entry which is preliminary data.</text>
</comment>
<dbReference type="PANTHER" id="PTHR43774:SF1">
    <property type="entry name" value="PEPTIDE METHIONINE SULFOXIDE REDUCTASE MSRA 2"/>
    <property type="match status" value="1"/>
</dbReference>
<sequence>MMGDAVAAGKRVPLPQMALTASEEQGRAVLAGGCFWCVEAVFQDLEGVLEVMPGYSGGSADTADYRKVCSGTTGHAEAVEIRYDPRRIGYGQLLRVFFAVAHDPTQRDRQGNDVGTQYRSVIFAVDAAQARVARAYIRQLNETGPFAARPIVTEVIPLEAFYPAEAYHHRYAERNPDQPYIRCVSQPKLEKLRQDFAPLLRTNHQE</sequence>
<keyword evidence="1 4" id="KW-0560">Oxidoreductase</keyword>
<comment type="similarity">
    <text evidence="4">Belongs to the MsrA Met sulfoxide reductase family.</text>
</comment>
<organism evidence="6">
    <name type="scientific">Acidithiobacillus sulfuriphilus</name>
    <dbReference type="NCBI Taxonomy" id="1867749"/>
    <lineage>
        <taxon>Bacteria</taxon>
        <taxon>Pseudomonadati</taxon>
        <taxon>Pseudomonadota</taxon>
        <taxon>Acidithiobacillia</taxon>
        <taxon>Acidithiobacillales</taxon>
        <taxon>Acidithiobacillaceae</taxon>
        <taxon>Acidithiobacillus</taxon>
    </lineage>
</organism>
<evidence type="ECO:0000256" key="4">
    <source>
        <dbReference type="HAMAP-Rule" id="MF_01401"/>
    </source>
</evidence>
<dbReference type="RefSeq" id="WP_123104808.1">
    <property type="nucleotide sequence ID" value="NZ_CP127527.1"/>
</dbReference>
<dbReference type="HAMAP" id="MF_01401">
    <property type="entry name" value="MsrA"/>
    <property type="match status" value="1"/>
</dbReference>
<comment type="function">
    <text evidence="4">Has an important function as a repair enzyme for proteins that have been inactivated by oxidation. Catalyzes the reversible oxidation-reduction of methionine sulfoxide in proteins to methionine.</text>
</comment>
<dbReference type="Gene3D" id="3.30.1060.10">
    <property type="entry name" value="Peptide methionine sulphoxide reductase MsrA"/>
    <property type="match status" value="1"/>
</dbReference>
<dbReference type="GO" id="GO:0008113">
    <property type="term" value="F:peptide-methionine (S)-S-oxide reductase activity"/>
    <property type="evidence" value="ECO:0007669"/>
    <property type="project" value="UniProtKB-UniRule"/>
</dbReference>
<evidence type="ECO:0000256" key="2">
    <source>
        <dbReference type="ARBA" id="ARBA00047806"/>
    </source>
</evidence>
<gene>
    <name evidence="4 6" type="primary">msrA</name>
    <name evidence="6" type="ORF">EC580_10445</name>
</gene>
<accession>A0A3M8QU20</accession>
<dbReference type="EC" id="1.8.4.11" evidence="4"/>
<feature type="active site" evidence="4">
    <location>
        <position position="34"/>
    </location>
</feature>
<evidence type="ECO:0000259" key="5">
    <source>
        <dbReference type="Pfam" id="PF01625"/>
    </source>
</evidence>
<dbReference type="InterPro" id="IPR002569">
    <property type="entry name" value="Met_Sox_Rdtase_MsrA_dom"/>
</dbReference>
<feature type="domain" description="Peptide methionine sulphoxide reductase MsrA" evidence="5">
    <location>
        <begin position="28"/>
        <end position="180"/>
    </location>
</feature>
<protein>
    <recommendedName>
        <fullName evidence="4">Peptide methionine sulfoxide reductase MsrA</fullName>
        <shortName evidence="4">Protein-methionine-S-oxide reductase</shortName>
        <ecNumber evidence="4">1.8.4.11</ecNumber>
    </recommendedName>
    <alternativeName>
        <fullName evidence="4">Peptide-methionine (S)-S-oxide reductase</fullName>
        <shortName evidence="4">Peptide Met(O) reductase</shortName>
    </alternativeName>
</protein>
<dbReference type="InterPro" id="IPR036509">
    <property type="entry name" value="Met_Sox_Rdtase_MsrA_sf"/>
</dbReference>
<reference evidence="6" key="1">
    <citation type="submission" date="2018-10" db="EMBL/GenBank/DDBJ databases">
        <title>Acidithiobacillus sulfuriphilus sp. nov.: an extremely acidophilic sulfur-oxidizing chemolithotroph isolated from a neutral pH environment.</title>
        <authorList>
            <person name="Falagan C."/>
            <person name="Moya-Beltran A."/>
            <person name="Quatrini R."/>
            <person name="Johnson D.B."/>
        </authorList>
    </citation>
    <scope>NUCLEOTIDE SEQUENCE [LARGE SCALE GENOMIC DNA]</scope>
    <source>
        <strain evidence="6">CJ-2</strain>
    </source>
</reference>
<dbReference type="OrthoDB" id="5291837at2"/>
<dbReference type="Pfam" id="PF01625">
    <property type="entry name" value="PMSR"/>
    <property type="match status" value="1"/>
</dbReference>
<name>A0A3M8QU20_9PROT</name>
<dbReference type="SUPFAM" id="SSF55068">
    <property type="entry name" value="Peptide methionine sulfoxide reductase"/>
    <property type="match status" value="1"/>
</dbReference>
<evidence type="ECO:0000313" key="6">
    <source>
        <dbReference type="EMBL" id="RNF59716.1"/>
    </source>
</evidence>
<proteinExistence type="inferred from homology"/>
<dbReference type="EMBL" id="RIZI01000181">
    <property type="protein sequence ID" value="RNF59716.1"/>
    <property type="molecule type" value="Genomic_DNA"/>
</dbReference>
<comment type="catalytic activity">
    <reaction evidence="3 4">
        <text>[thioredoxin]-disulfide + L-methionine + H2O = L-methionine (S)-S-oxide + [thioredoxin]-dithiol</text>
        <dbReference type="Rhea" id="RHEA:19993"/>
        <dbReference type="Rhea" id="RHEA-COMP:10698"/>
        <dbReference type="Rhea" id="RHEA-COMP:10700"/>
        <dbReference type="ChEBI" id="CHEBI:15377"/>
        <dbReference type="ChEBI" id="CHEBI:29950"/>
        <dbReference type="ChEBI" id="CHEBI:50058"/>
        <dbReference type="ChEBI" id="CHEBI:57844"/>
        <dbReference type="ChEBI" id="CHEBI:58772"/>
        <dbReference type="EC" id="1.8.4.11"/>
    </reaction>
</comment>